<organism evidence="1 2">
    <name type="scientific">Roseiconus lacunae</name>
    <dbReference type="NCBI Taxonomy" id="2605694"/>
    <lineage>
        <taxon>Bacteria</taxon>
        <taxon>Pseudomonadati</taxon>
        <taxon>Planctomycetota</taxon>
        <taxon>Planctomycetia</taxon>
        <taxon>Pirellulales</taxon>
        <taxon>Pirellulaceae</taxon>
        <taxon>Roseiconus</taxon>
    </lineage>
</organism>
<gene>
    <name evidence="1" type="ORF">QTN89_17100</name>
</gene>
<dbReference type="SUPFAM" id="SSF53756">
    <property type="entry name" value="UDP-Glycosyltransferase/glycogen phosphorylase"/>
    <property type="match status" value="1"/>
</dbReference>
<dbReference type="Proteomes" id="UP001239462">
    <property type="component" value="Unassembled WGS sequence"/>
</dbReference>
<evidence type="ECO:0000313" key="1">
    <source>
        <dbReference type="EMBL" id="MDM4017166.1"/>
    </source>
</evidence>
<proteinExistence type="predicted"/>
<accession>A0ABT7PKZ8</accession>
<protein>
    <submittedName>
        <fullName evidence="1">Uncharacterized protein</fullName>
    </submittedName>
</protein>
<dbReference type="RefSeq" id="WP_289164636.1">
    <property type="nucleotide sequence ID" value="NZ_JASZZN010000012.1"/>
</dbReference>
<sequence>MSIPNVAFLHCHFRRGGVTQVVENQVAALVRHGTANICLLSGGRNEGLSASTETHADVRRIEGLDYDSVMQTQAGGTLESDLLSRGLELAKLIHASLSGIGWVPDRSVLHWHNHSLGKNVAIPIAIGVLANRFGYRQVLQIHDFAEDFRPENYGRLIQAAMDAGYANPAGKTNEHELPGPASVNRFLFPVAASIRYATLTSGDATLLSQIGVEANSIDVLPNGVALDIHSMMGREEARKKLLSAAALPSEATWCVYPVRGIRRKNVGEFLLLSRLMPEGLYSGLTLPPTTPIELASYERWKAVADRFAPRAVFDAGIIPGVSFVDNLAACSFVLSTSAAEGFGMAFLEPWLARRGVVARRLSHVTDDFQRAGVDLDRLYDAVEIPGSAAWVTECLQESGEAYRNAWKPIRDRFGDQFVGASTSESDRAIATHHIDFARLIPKRQIEVLRRMDADKGFEDEIRAANPVLGRSISTPFADQQLERNHDQIGHAYSIEATAQRLVRVYQRFGDSSGSESFLHASHSDQSLATLINRSRPFFPCRVESEIA</sequence>
<reference evidence="1 2" key="1">
    <citation type="submission" date="2023-06" db="EMBL/GenBank/DDBJ databases">
        <title>Roseiconus lacunae JC819 isolated from Gulf of Mannar region, Tamil Nadu.</title>
        <authorList>
            <person name="Pk S."/>
            <person name="Ch S."/>
            <person name="Ch V.R."/>
        </authorList>
    </citation>
    <scope>NUCLEOTIDE SEQUENCE [LARGE SCALE GENOMIC DNA]</scope>
    <source>
        <strain evidence="1 2">JC819</strain>
    </source>
</reference>
<name>A0ABT7PKZ8_9BACT</name>
<evidence type="ECO:0000313" key="2">
    <source>
        <dbReference type="Proteomes" id="UP001239462"/>
    </source>
</evidence>
<dbReference type="Gene3D" id="3.40.50.2000">
    <property type="entry name" value="Glycogen Phosphorylase B"/>
    <property type="match status" value="1"/>
</dbReference>
<dbReference type="EMBL" id="JASZZN010000012">
    <property type="protein sequence ID" value="MDM4017166.1"/>
    <property type="molecule type" value="Genomic_DNA"/>
</dbReference>
<comment type="caution">
    <text evidence="1">The sequence shown here is derived from an EMBL/GenBank/DDBJ whole genome shotgun (WGS) entry which is preliminary data.</text>
</comment>
<keyword evidence="2" id="KW-1185">Reference proteome</keyword>